<keyword evidence="8 12" id="KW-0472">Membrane</keyword>
<feature type="region of interest" description="Disordered" evidence="11">
    <location>
        <begin position="789"/>
        <end position="833"/>
    </location>
</feature>
<dbReference type="InterPro" id="IPR023213">
    <property type="entry name" value="CAT-like_dom_sf"/>
</dbReference>
<dbReference type="GO" id="GO:0004095">
    <property type="term" value="F:carnitine O-palmitoyltransferase activity"/>
    <property type="evidence" value="ECO:0007669"/>
    <property type="project" value="TreeGrafter"/>
</dbReference>
<dbReference type="GO" id="GO:0006631">
    <property type="term" value="P:fatty acid metabolic process"/>
    <property type="evidence" value="ECO:0007669"/>
    <property type="project" value="UniProtKB-KW"/>
</dbReference>
<dbReference type="InterPro" id="IPR000542">
    <property type="entry name" value="Carn_acyl_trans"/>
</dbReference>
<evidence type="ECO:0000256" key="3">
    <source>
        <dbReference type="ARBA" id="ARBA00022679"/>
    </source>
</evidence>
<proteinExistence type="inferred from homology"/>
<feature type="transmembrane region" description="Helical" evidence="12">
    <location>
        <begin position="156"/>
        <end position="174"/>
    </location>
</feature>
<dbReference type="InterPro" id="IPR042231">
    <property type="entry name" value="Cho/carn_acyl_trans_2"/>
</dbReference>
<evidence type="ECO:0000256" key="11">
    <source>
        <dbReference type="SAM" id="MobiDB-lite"/>
    </source>
</evidence>
<protein>
    <recommendedName>
        <fullName evidence="13">Choline/carnitine acyltransferase domain-containing protein</fullName>
    </recommendedName>
</protein>
<keyword evidence="9" id="KW-0012">Acyltransferase</keyword>
<feature type="compositionally biased region" description="Basic and acidic residues" evidence="11">
    <location>
        <begin position="712"/>
        <end position="723"/>
    </location>
</feature>
<sequence>MAEAHAFANIGSHQKRGVLLHVTEEGVTFNVSVHIPSLPLLRRAVWRRIFRFRNAAVNGFYPLGPLFVLVFVAVLIVTVLSVGGDNWLRSGSVADVVWEIGLRLPWADGCGNKCRIGVLAAWTGLVFLLLVVFFQRSILRALLARNPFLKRKVPRVWARVWAGLVMLLSGRKPLMYSFQSSLPALPLPALEQTVRNHMASVRHVLDEGEWEEAQREAEAFLRSEGPTLQRYLQLKRFISPNYVADWWEKYCYLRGRAPIMINSNYYCMDSAYVRPTNVQTARVAGILHQFMQFKKMIDREVVPPIMFQGVVPLCMDQYKRMFSSTRLPGRECDEIKQYDVDVSKHIAVLHHGYWYRMPMYRWDGTPFTPSEMQGMLDAVKADVAGREPCDEDEGSIAAMTAWDRSKWAEAREEYFSEGLNKVSLQMIESAILVVVLDDDAPADGDFTAKAYSLMHGHDGTDRWFDKTITMVGFANGMVGWNCEHSWADAPVIGHLIEWAQLTGEHIAEYYDARGNCKVTEPSGTAAPPTPARASWSLSELARKSIRKARAASAALCSDLDLQCQCFEAYGKGVMKACGVSPDAWIQMAMQLAYFRDQGRFRLTYESSMTRLFKLGRTETVRPVCDESVAFVRAFEDGSTTDEDVLELLRAASTRHTNVSKDCMAGQGWDRHLFGLYIVSVGKEIESPFLKRALSTPWRLSTSQQPQNQTDRWSLKNPEHEKRVSPGGGFGPVADDGYGVSYMLSGEDYVYFHVSSKRSSPETDSTRFYGHIEASFARLRDLFEGAATAAAAGGTGGGSKAAPRTPKSIGGAASGGGKTPARRSARLKRGGGER</sequence>
<evidence type="ECO:0000256" key="9">
    <source>
        <dbReference type="ARBA" id="ARBA00023315"/>
    </source>
</evidence>
<evidence type="ECO:0000256" key="8">
    <source>
        <dbReference type="ARBA" id="ARBA00023136"/>
    </source>
</evidence>
<keyword evidence="6 12" id="KW-1133">Transmembrane helix</keyword>
<keyword evidence="7" id="KW-0443">Lipid metabolism</keyword>
<evidence type="ECO:0000256" key="10">
    <source>
        <dbReference type="PIRSR" id="PIRSR600542-1"/>
    </source>
</evidence>
<feature type="transmembrane region" description="Helical" evidence="12">
    <location>
        <begin position="60"/>
        <end position="82"/>
    </location>
</feature>
<evidence type="ECO:0000313" key="14">
    <source>
        <dbReference type="EMBL" id="CAD8925041.1"/>
    </source>
</evidence>
<feature type="region of interest" description="Disordered" evidence="11">
    <location>
        <begin position="699"/>
        <end position="730"/>
    </location>
</feature>
<evidence type="ECO:0000256" key="4">
    <source>
        <dbReference type="ARBA" id="ARBA00022692"/>
    </source>
</evidence>
<dbReference type="Pfam" id="PF00755">
    <property type="entry name" value="Carn_acyltransf"/>
    <property type="match status" value="1"/>
</dbReference>
<dbReference type="PANTHER" id="PTHR22589">
    <property type="entry name" value="CARNITINE O-ACYLTRANSFERASE"/>
    <property type="match status" value="1"/>
</dbReference>
<evidence type="ECO:0000256" key="2">
    <source>
        <dbReference type="ARBA" id="ARBA00005232"/>
    </source>
</evidence>
<dbReference type="EMBL" id="HBFS01027322">
    <property type="protein sequence ID" value="CAD8925041.1"/>
    <property type="molecule type" value="Transcribed_RNA"/>
</dbReference>
<keyword evidence="4 12" id="KW-0812">Transmembrane</keyword>
<feature type="compositionally biased region" description="Basic residues" evidence="11">
    <location>
        <begin position="819"/>
        <end position="833"/>
    </location>
</feature>
<feature type="compositionally biased region" description="Polar residues" evidence="11">
    <location>
        <begin position="699"/>
        <end position="711"/>
    </location>
</feature>
<dbReference type="FunFam" id="3.30.559.10:FF:000002">
    <property type="entry name" value="carnitine O-palmitoyltransferase 1, liver isoform"/>
    <property type="match status" value="1"/>
</dbReference>
<dbReference type="AlphaFoldDB" id="A0A7S1CRN0"/>
<dbReference type="PROSITE" id="PS00440">
    <property type="entry name" value="ACYLTRANSF_C_2"/>
    <property type="match status" value="1"/>
</dbReference>
<evidence type="ECO:0000256" key="6">
    <source>
        <dbReference type="ARBA" id="ARBA00022989"/>
    </source>
</evidence>
<feature type="transmembrane region" description="Helical" evidence="12">
    <location>
        <begin position="116"/>
        <end position="135"/>
    </location>
</feature>
<evidence type="ECO:0000256" key="5">
    <source>
        <dbReference type="ARBA" id="ARBA00022832"/>
    </source>
</evidence>
<dbReference type="Gene3D" id="3.30.559.10">
    <property type="entry name" value="Chloramphenicol acetyltransferase-like domain"/>
    <property type="match status" value="1"/>
</dbReference>
<keyword evidence="5" id="KW-0276">Fatty acid metabolism</keyword>
<dbReference type="SUPFAM" id="SSF52777">
    <property type="entry name" value="CoA-dependent acyltransferases"/>
    <property type="match status" value="2"/>
</dbReference>
<evidence type="ECO:0000256" key="12">
    <source>
        <dbReference type="SAM" id="Phobius"/>
    </source>
</evidence>
<dbReference type="GO" id="GO:0016020">
    <property type="term" value="C:membrane"/>
    <property type="evidence" value="ECO:0007669"/>
    <property type="project" value="UniProtKB-SubCell"/>
</dbReference>
<dbReference type="Gene3D" id="3.30.559.70">
    <property type="entry name" value="Choline/Carnitine o-acyltransferase, domain 2"/>
    <property type="match status" value="1"/>
</dbReference>
<dbReference type="GO" id="GO:0009437">
    <property type="term" value="P:carnitine metabolic process"/>
    <property type="evidence" value="ECO:0007669"/>
    <property type="project" value="TreeGrafter"/>
</dbReference>
<dbReference type="InterPro" id="IPR039551">
    <property type="entry name" value="Cho/carn_acyl_trans"/>
</dbReference>
<evidence type="ECO:0000256" key="7">
    <source>
        <dbReference type="ARBA" id="ARBA00023098"/>
    </source>
</evidence>
<gene>
    <name evidence="14" type="ORF">BSP0115_LOCUS18305</name>
</gene>
<feature type="domain" description="Choline/carnitine acyltransferase" evidence="13">
    <location>
        <begin position="185"/>
        <end position="772"/>
    </location>
</feature>
<organism evidence="14">
    <name type="scientific">Bicosoecida sp. CB-2014</name>
    <dbReference type="NCBI Taxonomy" id="1486930"/>
    <lineage>
        <taxon>Eukaryota</taxon>
        <taxon>Sar</taxon>
        <taxon>Stramenopiles</taxon>
        <taxon>Bigyra</taxon>
        <taxon>Opalozoa</taxon>
        <taxon>Bicosoecida</taxon>
    </lineage>
</organism>
<reference evidence="14" key="1">
    <citation type="submission" date="2021-01" db="EMBL/GenBank/DDBJ databases">
        <authorList>
            <person name="Corre E."/>
            <person name="Pelletier E."/>
            <person name="Niang G."/>
            <person name="Scheremetjew M."/>
            <person name="Finn R."/>
            <person name="Kale V."/>
            <person name="Holt S."/>
            <person name="Cochrane G."/>
            <person name="Meng A."/>
            <person name="Brown T."/>
            <person name="Cohen L."/>
        </authorList>
    </citation>
    <scope>NUCLEOTIDE SEQUENCE</scope>
    <source>
        <strain evidence="14">Ms1</strain>
    </source>
</reference>
<evidence type="ECO:0000259" key="13">
    <source>
        <dbReference type="Pfam" id="PF00755"/>
    </source>
</evidence>
<accession>A0A7S1CRN0</accession>
<dbReference type="GO" id="GO:0005739">
    <property type="term" value="C:mitochondrion"/>
    <property type="evidence" value="ECO:0007669"/>
    <property type="project" value="TreeGrafter"/>
</dbReference>
<keyword evidence="3" id="KW-0808">Transferase</keyword>
<feature type="active site" description="Proton acceptor" evidence="10">
    <location>
        <position position="484"/>
    </location>
</feature>
<comment type="similarity">
    <text evidence="2">Belongs to the carnitine/choline acetyltransferase family.</text>
</comment>
<comment type="subcellular location">
    <subcellularLocation>
        <location evidence="1">Membrane</location>
        <topology evidence="1">Multi-pass membrane protein</topology>
    </subcellularLocation>
</comment>
<name>A0A7S1CRN0_9STRA</name>
<evidence type="ECO:0000256" key="1">
    <source>
        <dbReference type="ARBA" id="ARBA00004141"/>
    </source>
</evidence>
<dbReference type="PANTHER" id="PTHR22589:SF31">
    <property type="entry name" value="CARNITINE O-PALMITOYLTRANSFERASE"/>
    <property type="match status" value="1"/>
</dbReference>